<dbReference type="EMBL" id="JAAMPC010000016">
    <property type="protein sequence ID" value="KAG2251196.1"/>
    <property type="molecule type" value="Genomic_DNA"/>
</dbReference>
<evidence type="ECO:0000313" key="2">
    <source>
        <dbReference type="Proteomes" id="UP000886595"/>
    </source>
</evidence>
<keyword evidence="2" id="KW-1185">Reference proteome</keyword>
<dbReference type="Proteomes" id="UP000886595">
    <property type="component" value="Unassembled WGS sequence"/>
</dbReference>
<accession>A0A8X7TT57</accession>
<protein>
    <submittedName>
        <fullName evidence="1">Uncharacterized protein</fullName>
    </submittedName>
</protein>
<dbReference type="AlphaFoldDB" id="A0A8X7TT57"/>
<comment type="caution">
    <text evidence="1">The sequence shown here is derived from an EMBL/GenBank/DDBJ whole genome shotgun (WGS) entry which is preliminary data.</text>
</comment>
<reference evidence="1 2" key="1">
    <citation type="submission" date="2020-02" db="EMBL/GenBank/DDBJ databases">
        <authorList>
            <person name="Ma Q."/>
            <person name="Huang Y."/>
            <person name="Song X."/>
            <person name="Pei D."/>
        </authorList>
    </citation>
    <scope>NUCLEOTIDE SEQUENCE [LARGE SCALE GENOMIC DNA]</scope>
    <source>
        <strain evidence="1">Sxm20200214</strain>
        <tissue evidence="1">Leaf</tissue>
    </source>
</reference>
<proteinExistence type="predicted"/>
<evidence type="ECO:0000313" key="1">
    <source>
        <dbReference type="EMBL" id="KAG2251196.1"/>
    </source>
</evidence>
<sequence>MPCSYESVRRHSRVVFSNPGPDINFTTQLVNPCLVLSQPTSLLNEGINDIPRSQIPRKLGLRRKQSCQVGRVPA</sequence>
<gene>
    <name evidence="1" type="ORF">Bca52824_081332</name>
</gene>
<name>A0A8X7TT57_BRACI</name>
<organism evidence="1 2">
    <name type="scientific">Brassica carinata</name>
    <name type="common">Ethiopian mustard</name>
    <name type="synonym">Abyssinian cabbage</name>
    <dbReference type="NCBI Taxonomy" id="52824"/>
    <lineage>
        <taxon>Eukaryota</taxon>
        <taxon>Viridiplantae</taxon>
        <taxon>Streptophyta</taxon>
        <taxon>Embryophyta</taxon>
        <taxon>Tracheophyta</taxon>
        <taxon>Spermatophyta</taxon>
        <taxon>Magnoliopsida</taxon>
        <taxon>eudicotyledons</taxon>
        <taxon>Gunneridae</taxon>
        <taxon>Pentapetalae</taxon>
        <taxon>rosids</taxon>
        <taxon>malvids</taxon>
        <taxon>Brassicales</taxon>
        <taxon>Brassicaceae</taxon>
        <taxon>Brassiceae</taxon>
        <taxon>Brassica</taxon>
    </lineage>
</organism>